<evidence type="ECO:0000313" key="1">
    <source>
        <dbReference type="EMBL" id="TDU73254.1"/>
    </source>
</evidence>
<organism evidence="1 2">
    <name type="scientific">Prosthecobacter fusiformis</name>
    <dbReference type="NCBI Taxonomy" id="48464"/>
    <lineage>
        <taxon>Bacteria</taxon>
        <taxon>Pseudomonadati</taxon>
        <taxon>Verrucomicrobiota</taxon>
        <taxon>Verrucomicrobiia</taxon>
        <taxon>Verrucomicrobiales</taxon>
        <taxon>Verrucomicrobiaceae</taxon>
        <taxon>Prosthecobacter</taxon>
    </lineage>
</organism>
<name>A0A4R7S4K0_9BACT</name>
<dbReference type="AlphaFoldDB" id="A0A4R7S4K0"/>
<reference evidence="1 2" key="1">
    <citation type="submission" date="2019-03" db="EMBL/GenBank/DDBJ databases">
        <title>Genomic Encyclopedia of Archaeal and Bacterial Type Strains, Phase II (KMG-II): from individual species to whole genera.</title>
        <authorList>
            <person name="Goeker M."/>
        </authorList>
    </citation>
    <scope>NUCLEOTIDE SEQUENCE [LARGE SCALE GENOMIC DNA]</scope>
    <source>
        <strain evidence="1 2">ATCC 25309</strain>
    </source>
</reference>
<dbReference type="RefSeq" id="WP_133794630.1">
    <property type="nucleotide sequence ID" value="NZ_SOCA01000002.1"/>
</dbReference>
<gene>
    <name evidence="1" type="ORF">EI77_01723</name>
</gene>
<dbReference type="EMBL" id="SOCA01000002">
    <property type="protein sequence ID" value="TDU73254.1"/>
    <property type="molecule type" value="Genomic_DNA"/>
</dbReference>
<dbReference type="OrthoDB" id="9864707at2"/>
<dbReference type="Proteomes" id="UP000295662">
    <property type="component" value="Unassembled WGS sequence"/>
</dbReference>
<evidence type="ECO:0000313" key="2">
    <source>
        <dbReference type="Proteomes" id="UP000295662"/>
    </source>
</evidence>
<protein>
    <submittedName>
        <fullName evidence="1">Uncharacterized protein</fullName>
    </submittedName>
</protein>
<accession>A0A4R7S4K0</accession>
<comment type="caution">
    <text evidence="1">The sequence shown here is derived from an EMBL/GenBank/DDBJ whole genome shotgun (WGS) entry which is preliminary data.</text>
</comment>
<sequence length="450" mass="50777">MPPKTNNRQKRCHERVRHVTSSLPWRSKPVSKNIEMRLVPEKPDAGEYLISFRPPSKWNSYPKLLPEFHSQVWIGVREELVVAAKDVLSNWGAAHLGLLSETNGVKFELLVVIGPVMKFVTGETSEAFTMPHFNDERDCFEFLVCIELPQPLRSVEQEKDWLCSALTHELEHVWQFIALNDTLMEPHWLSLAEMSAVFAEVGAAKNTASYLDYGPDFLRCAPLGITGVGNISRLSPSPYWTFPFMEHLESTCQGIHREIWCRPGMRSGPSISDTNTAALTKGPWKALDVILNDNQTTLKNEWLNFCKTLIIPVPGSTAEAIARRFPPRLPSLRIELRVVPGEGNLEWECKTWPLSVHWIQVSVEAGSHWTLTWEASGFSNSADLVVLIKPYGMPWQELRGQTLEFKEGSTNWDVLLVDATVLDMSNLLGHELYLGTSDPNLRVTFTSACA</sequence>
<keyword evidence="2" id="KW-1185">Reference proteome</keyword>
<proteinExistence type="predicted"/>